<accession>A0A2J6Q242</accession>
<organism evidence="2 3">
    <name type="scientific">Hyaloscypha hepaticicola</name>
    <dbReference type="NCBI Taxonomy" id="2082293"/>
    <lineage>
        <taxon>Eukaryota</taxon>
        <taxon>Fungi</taxon>
        <taxon>Dikarya</taxon>
        <taxon>Ascomycota</taxon>
        <taxon>Pezizomycotina</taxon>
        <taxon>Leotiomycetes</taxon>
        <taxon>Helotiales</taxon>
        <taxon>Hyaloscyphaceae</taxon>
        <taxon>Hyaloscypha</taxon>
    </lineage>
</organism>
<keyword evidence="3" id="KW-1185">Reference proteome</keyword>
<evidence type="ECO:0000313" key="2">
    <source>
        <dbReference type="EMBL" id="PMD20350.1"/>
    </source>
</evidence>
<protein>
    <submittedName>
        <fullName evidence="2">Uncharacterized protein</fullName>
    </submittedName>
</protein>
<evidence type="ECO:0000313" key="3">
    <source>
        <dbReference type="Proteomes" id="UP000235672"/>
    </source>
</evidence>
<dbReference type="Gene3D" id="2.60.40.10">
    <property type="entry name" value="Immunoglobulins"/>
    <property type="match status" value="1"/>
</dbReference>
<feature type="region of interest" description="Disordered" evidence="1">
    <location>
        <begin position="1"/>
        <end position="30"/>
    </location>
</feature>
<gene>
    <name evidence="2" type="ORF">NA56DRAFT_646478</name>
</gene>
<dbReference type="Proteomes" id="UP000235672">
    <property type="component" value="Unassembled WGS sequence"/>
</dbReference>
<name>A0A2J6Q242_9HELO</name>
<dbReference type="InterPro" id="IPR013783">
    <property type="entry name" value="Ig-like_fold"/>
</dbReference>
<evidence type="ECO:0000256" key="1">
    <source>
        <dbReference type="SAM" id="MobiDB-lite"/>
    </source>
</evidence>
<dbReference type="EMBL" id="KZ613485">
    <property type="protein sequence ID" value="PMD20350.1"/>
    <property type="molecule type" value="Genomic_DNA"/>
</dbReference>
<sequence length="81" mass="8016">MGMEAHTTFNNPDLATIGSPGSGALSEITVPGGASSPFNTAAAVTSTVTNSCTISGAEVAQLYTGLSATAPSSPIRQLRGF</sequence>
<dbReference type="STRING" id="1745343.A0A2J6Q242"/>
<reference evidence="2 3" key="1">
    <citation type="submission" date="2016-05" db="EMBL/GenBank/DDBJ databases">
        <title>A degradative enzymes factory behind the ericoid mycorrhizal symbiosis.</title>
        <authorList>
            <consortium name="DOE Joint Genome Institute"/>
            <person name="Martino E."/>
            <person name="Morin E."/>
            <person name="Grelet G."/>
            <person name="Kuo A."/>
            <person name="Kohler A."/>
            <person name="Daghino S."/>
            <person name="Barry K."/>
            <person name="Choi C."/>
            <person name="Cichocki N."/>
            <person name="Clum A."/>
            <person name="Copeland A."/>
            <person name="Hainaut M."/>
            <person name="Haridas S."/>
            <person name="Labutti K."/>
            <person name="Lindquist E."/>
            <person name="Lipzen A."/>
            <person name="Khouja H.-R."/>
            <person name="Murat C."/>
            <person name="Ohm R."/>
            <person name="Olson A."/>
            <person name="Spatafora J."/>
            <person name="Veneault-Fourrey C."/>
            <person name="Henrissat B."/>
            <person name="Grigoriev I."/>
            <person name="Martin F."/>
            <person name="Perotto S."/>
        </authorList>
    </citation>
    <scope>NUCLEOTIDE SEQUENCE [LARGE SCALE GENOMIC DNA]</scope>
    <source>
        <strain evidence="2 3">UAMH 7357</strain>
    </source>
</reference>
<dbReference type="AlphaFoldDB" id="A0A2J6Q242"/>
<feature type="non-terminal residue" evidence="2">
    <location>
        <position position="81"/>
    </location>
</feature>
<proteinExistence type="predicted"/>